<comment type="catalytic activity">
    <reaction evidence="1">
        <text>ATP + protein L-histidine = ADP + protein N-phospho-L-histidine.</text>
        <dbReference type="EC" id="2.7.13.3"/>
    </reaction>
</comment>
<name>A0A3E2NJ95_9SPHI</name>
<evidence type="ECO:0000256" key="1">
    <source>
        <dbReference type="ARBA" id="ARBA00000085"/>
    </source>
</evidence>
<dbReference type="PROSITE" id="PS50112">
    <property type="entry name" value="PAS"/>
    <property type="match status" value="1"/>
</dbReference>
<dbReference type="PANTHER" id="PTHR43304:SF1">
    <property type="entry name" value="PAC DOMAIN-CONTAINING PROTEIN"/>
    <property type="match status" value="1"/>
</dbReference>
<dbReference type="Gene3D" id="1.10.287.130">
    <property type="match status" value="1"/>
</dbReference>
<evidence type="ECO:0000313" key="7">
    <source>
        <dbReference type="EMBL" id="RFZ81059.1"/>
    </source>
</evidence>
<keyword evidence="8" id="KW-1185">Reference proteome</keyword>
<accession>A0A3E2NJ95</accession>
<dbReference type="CDD" id="cd00082">
    <property type="entry name" value="HisKA"/>
    <property type="match status" value="1"/>
</dbReference>
<dbReference type="EMBL" id="QWDE01000008">
    <property type="protein sequence ID" value="RFZ81059.1"/>
    <property type="molecule type" value="Genomic_DNA"/>
</dbReference>
<keyword evidence="4" id="KW-0808">Transferase</keyword>
<dbReference type="InterPro" id="IPR000014">
    <property type="entry name" value="PAS"/>
</dbReference>
<gene>
    <name evidence="7" type="ORF">DYU05_20785</name>
</gene>
<feature type="domain" description="PAS" evidence="6">
    <location>
        <begin position="9"/>
        <end position="60"/>
    </location>
</feature>
<dbReference type="CDD" id="cd00130">
    <property type="entry name" value="PAS"/>
    <property type="match status" value="1"/>
</dbReference>
<dbReference type="NCBIfam" id="TIGR00229">
    <property type="entry name" value="sensory_box"/>
    <property type="match status" value="1"/>
</dbReference>
<reference evidence="7 8" key="1">
    <citation type="submission" date="2018-08" db="EMBL/GenBank/DDBJ databases">
        <title>Mucilaginibacter terrae sp. nov., isolated from manganese diggings.</title>
        <authorList>
            <person name="Huang Y."/>
            <person name="Zhou Z."/>
        </authorList>
    </citation>
    <scope>NUCLEOTIDE SEQUENCE [LARGE SCALE GENOMIC DNA]</scope>
    <source>
        <strain evidence="7 8">ZH6</strain>
    </source>
</reference>
<dbReference type="AlphaFoldDB" id="A0A3E2NJ95"/>
<evidence type="ECO:0000259" key="6">
    <source>
        <dbReference type="PROSITE" id="PS50112"/>
    </source>
</evidence>
<dbReference type="Proteomes" id="UP000260823">
    <property type="component" value="Unassembled WGS sequence"/>
</dbReference>
<sequence length="203" mass="23374">MHKVTSTIHLLEDSVFYYVITTGMNGTYTYVNKHYARTFGYRYSDLVGQPYFITMHNDDRRVCEETSVRCFNEPNRSFPATIRKHDGHGGYVVTQWEFRAMMDDNGEPLGVFCLGHNITEMVNSNTELEKTKIELADKTTMLEQIGWEQSHVLRRPLANIQGLTGILSNMELDQNMSNICDMLSDSTEQLDKVIKDMVKKAEN</sequence>
<protein>
    <recommendedName>
        <fullName evidence="2">histidine kinase</fullName>
        <ecNumber evidence="2">2.7.13.3</ecNumber>
    </recommendedName>
</protein>
<comment type="caution">
    <text evidence="7">The sequence shown here is derived from an EMBL/GenBank/DDBJ whole genome shotgun (WGS) entry which is preliminary data.</text>
</comment>
<dbReference type="InterPro" id="IPR003661">
    <property type="entry name" value="HisK_dim/P_dom"/>
</dbReference>
<dbReference type="InterPro" id="IPR052162">
    <property type="entry name" value="Sensor_kinase/Photoreceptor"/>
</dbReference>
<dbReference type="Pfam" id="PF00989">
    <property type="entry name" value="PAS"/>
    <property type="match status" value="1"/>
</dbReference>
<dbReference type="PANTHER" id="PTHR43304">
    <property type="entry name" value="PHYTOCHROME-LIKE PROTEIN CPH1"/>
    <property type="match status" value="1"/>
</dbReference>
<organism evidence="7 8">
    <name type="scientific">Mucilaginibacter terrenus</name>
    <dbReference type="NCBI Taxonomy" id="2482727"/>
    <lineage>
        <taxon>Bacteria</taxon>
        <taxon>Pseudomonadati</taxon>
        <taxon>Bacteroidota</taxon>
        <taxon>Sphingobacteriia</taxon>
        <taxon>Sphingobacteriales</taxon>
        <taxon>Sphingobacteriaceae</taxon>
        <taxon>Mucilaginibacter</taxon>
    </lineage>
</organism>
<evidence type="ECO:0000256" key="3">
    <source>
        <dbReference type="ARBA" id="ARBA00022553"/>
    </source>
</evidence>
<evidence type="ECO:0000256" key="4">
    <source>
        <dbReference type="ARBA" id="ARBA00022679"/>
    </source>
</evidence>
<dbReference type="InterPro" id="IPR013767">
    <property type="entry name" value="PAS_fold"/>
</dbReference>
<keyword evidence="3" id="KW-0597">Phosphoprotein</keyword>
<keyword evidence="5" id="KW-0418">Kinase</keyword>
<dbReference type="OrthoDB" id="9124519at2"/>
<evidence type="ECO:0000256" key="5">
    <source>
        <dbReference type="ARBA" id="ARBA00022777"/>
    </source>
</evidence>
<dbReference type="InterPro" id="IPR036097">
    <property type="entry name" value="HisK_dim/P_sf"/>
</dbReference>
<dbReference type="EC" id="2.7.13.3" evidence="2"/>
<evidence type="ECO:0000313" key="8">
    <source>
        <dbReference type="Proteomes" id="UP000260823"/>
    </source>
</evidence>
<proteinExistence type="predicted"/>
<dbReference type="GO" id="GO:0000155">
    <property type="term" value="F:phosphorelay sensor kinase activity"/>
    <property type="evidence" value="ECO:0007669"/>
    <property type="project" value="InterPro"/>
</dbReference>
<evidence type="ECO:0000256" key="2">
    <source>
        <dbReference type="ARBA" id="ARBA00012438"/>
    </source>
</evidence>
<dbReference type="InterPro" id="IPR035965">
    <property type="entry name" value="PAS-like_dom_sf"/>
</dbReference>
<dbReference type="SUPFAM" id="SSF55785">
    <property type="entry name" value="PYP-like sensor domain (PAS domain)"/>
    <property type="match status" value="1"/>
</dbReference>
<dbReference type="GO" id="GO:0006355">
    <property type="term" value="P:regulation of DNA-templated transcription"/>
    <property type="evidence" value="ECO:0007669"/>
    <property type="project" value="InterPro"/>
</dbReference>
<dbReference type="SUPFAM" id="SSF47384">
    <property type="entry name" value="Homodimeric domain of signal transducing histidine kinase"/>
    <property type="match status" value="1"/>
</dbReference>
<dbReference type="RefSeq" id="WP_117385097.1">
    <property type="nucleotide sequence ID" value="NZ_QWDE01000008.1"/>
</dbReference>
<dbReference type="Gene3D" id="3.30.450.20">
    <property type="entry name" value="PAS domain"/>
    <property type="match status" value="1"/>
</dbReference>